<evidence type="ECO:0000313" key="3">
    <source>
        <dbReference type="Proteomes" id="UP000232488"/>
    </source>
</evidence>
<organism evidence="2 3">
    <name type="scientific">Heterosigma akashiwo virus 01</name>
    <name type="common">HaV01</name>
    <dbReference type="NCBI Taxonomy" id="97195"/>
    <lineage>
        <taxon>Viruses</taxon>
        <taxon>Varidnaviria</taxon>
        <taxon>Bamfordvirae</taxon>
        <taxon>Nucleocytoviricota</taxon>
        <taxon>Megaviricetes</taxon>
        <taxon>Algavirales</taxon>
        <taxon>Phycodnaviridae</taxon>
        <taxon>Raphidovirus</taxon>
        <taxon>Raphidovirus japonicum</taxon>
    </lineage>
</organism>
<organismHost>
    <name type="scientific">Heterosigma akashiwo</name>
    <name type="common">Chromophytic alga</name>
    <name type="synonym">Heterosigma carterae</name>
    <dbReference type="NCBI Taxonomy" id="2829"/>
</organismHost>
<dbReference type="GeneID" id="37618516"/>
<feature type="region of interest" description="Disordered" evidence="1">
    <location>
        <begin position="101"/>
        <end position="127"/>
    </location>
</feature>
<feature type="region of interest" description="Disordered" evidence="1">
    <location>
        <begin position="1"/>
        <end position="21"/>
    </location>
</feature>
<dbReference type="Proteomes" id="UP000232488">
    <property type="component" value="Segment"/>
</dbReference>
<keyword evidence="3" id="KW-1185">Reference proteome</keyword>
<sequence>MRCQKISSVKDNKSTNSGKRWTEQEEEIMMTHLNNGKSVLEISTILQRTKFAITCRLQKLALHDHEVNNVDIDTVLSKYKLSLKSFEHYKNTEDLDKTIKSSRRNFNRNNNENEKNNENKKNNENELANNNSDVQQQLYDMNCKINMYNESLIMLIERMDNLKRTIQKDVMELTKITCTHKQGNIEENGDNNNNDTLCIKCIIS</sequence>
<name>A0A1C9C5A8_HAV01</name>
<dbReference type="KEGG" id="vg:37618516"/>
<evidence type="ECO:0008006" key="4">
    <source>
        <dbReference type="Google" id="ProtNLM"/>
    </source>
</evidence>
<proteinExistence type="predicted"/>
<evidence type="ECO:0000313" key="2">
    <source>
        <dbReference type="EMBL" id="AOM63466.1"/>
    </source>
</evidence>
<reference evidence="2 3" key="1">
    <citation type="submission" date="2016-03" db="EMBL/GenBank/DDBJ databases">
        <title>Genome sequences of a Phycodnavirus, Heterosigma akashiwo virus strain 53.</title>
        <authorList>
            <person name="Ueki S."/>
            <person name="Ogura Y."/>
            <person name="Hayashi T."/>
        </authorList>
    </citation>
    <scope>NUCLEOTIDE SEQUENCE [LARGE SCALE GENOMIC DNA]</scope>
    <source>
        <strain evidence="2">HaV53</strain>
    </source>
</reference>
<protein>
    <recommendedName>
        <fullName evidence="4">Myb-like domain-containing protein</fullName>
    </recommendedName>
</protein>
<gene>
    <name evidence="2" type="primary">HaV53_ORF135</name>
</gene>
<accession>A0A1C9C5A8</accession>
<evidence type="ECO:0000256" key="1">
    <source>
        <dbReference type="SAM" id="MobiDB-lite"/>
    </source>
</evidence>
<dbReference type="EMBL" id="KX008963">
    <property type="protein sequence ID" value="AOM63466.1"/>
    <property type="molecule type" value="Genomic_DNA"/>
</dbReference>
<feature type="compositionally biased region" description="Basic and acidic residues" evidence="1">
    <location>
        <begin position="111"/>
        <end position="124"/>
    </location>
</feature>
<dbReference type="RefSeq" id="YP_009507532.1">
    <property type="nucleotide sequence ID" value="NC_038553.1"/>
</dbReference>